<dbReference type="PROSITE" id="PS51433">
    <property type="entry name" value="PNT"/>
    <property type="match status" value="1"/>
</dbReference>
<dbReference type="Gene3D" id="1.10.150.50">
    <property type="entry name" value="Transcription Factor, Ets-1"/>
    <property type="match status" value="1"/>
</dbReference>
<dbReference type="SMART" id="SM00251">
    <property type="entry name" value="SAM_PNT"/>
    <property type="match status" value="1"/>
</dbReference>
<dbReference type="SUPFAM" id="SSF47769">
    <property type="entry name" value="SAM/Pointed domain"/>
    <property type="match status" value="1"/>
</dbReference>
<keyword evidence="3" id="KW-1185">Reference proteome</keyword>
<evidence type="ECO:0000259" key="1">
    <source>
        <dbReference type="PROSITE" id="PS51433"/>
    </source>
</evidence>
<dbReference type="InterPro" id="IPR003118">
    <property type="entry name" value="Pointed_dom"/>
</dbReference>
<protein>
    <submittedName>
        <fullName evidence="2">Friend leukemia integration 1 transcription factor</fullName>
    </submittedName>
</protein>
<proteinExistence type="predicted"/>
<evidence type="ECO:0000313" key="3">
    <source>
        <dbReference type="Proteomes" id="UP000053537"/>
    </source>
</evidence>
<dbReference type="Pfam" id="PF02198">
    <property type="entry name" value="SAM_PNT"/>
    <property type="match status" value="1"/>
</dbReference>
<feature type="non-terminal residue" evidence="2">
    <location>
        <position position="1"/>
    </location>
</feature>
<dbReference type="EMBL" id="KK843231">
    <property type="protein sequence ID" value="KFP85305.1"/>
    <property type="molecule type" value="Genomic_DNA"/>
</dbReference>
<reference evidence="2 3" key="1">
    <citation type="submission" date="2014-04" db="EMBL/GenBank/DDBJ databases">
        <title>Genome evolution of avian class.</title>
        <authorList>
            <person name="Zhang G."/>
            <person name="Li C."/>
        </authorList>
    </citation>
    <scope>NUCLEOTIDE SEQUENCE [LARGE SCALE GENOMIC DNA]</scope>
    <source>
        <strain evidence="2">BGI_N310</strain>
    </source>
</reference>
<evidence type="ECO:0000313" key="2">
    <source>
        <dbReference type="EMBL" id="KFP85305.1"/>
    </source>
</evidence>
<dbReference type="InterPro" id="IPR013761">
    <property type="entry name" value="SAM/pointed_sf"/>
</dbReference>
<accession>A0A091P0Z6</accession>
<dbReference type="Proteomes" id="UP000053537">
    <property type="component" value="Unassembled WGS sequence"/>
</dbReference>
<feature type="domain" description="PNT" evidence="1">
    <location>
        <begin position="1"/>
        <end position="54"/>
    </location>
</feature>
<name>A0A091P0Z6_9PASS</name>
<sequence>PTLWTQEHVRQWLEWAIKEYGLMDIDTTIFQNMDGKELCKMNKDDFLRTTSPYN</sequence>
<dbReference type="GO" id="GO:0043565">
    <property type="term" value="F:sequence-specific DNA binding"/>
    <property type="evidence" value="ECO:0007669"/>
    <property type="project" value="InterPro"/>
</dbReference>
<feature type="non-terminal residue" evidence="2">
    <location>
        <position position="54"/>
    </location>
</feature>
<organism evidence="2 3">
    <name type="scientific">Acanthisitta chloris</name>
    <name type="common">rifleman</name>
    <dbReference type="NCBI Taxonomy" id="57068"/>
    <lineage>
        <taxon>Eukaryota</taxon>
        <taxon>Metazoa</taxon>
        <taxon>Chordata</taxon>
        <taxon>Craniata</taxon>
        <taxon>Vertebrata</taxon>
        <taxon>Euteleostomi</taxon>
        <taxon>Archelosauria</taxon>
        <taxon>Archosauria</taxon>
        <taxon>Dinosauria</taxon>
        <taxon>Saurischia</taxon>
        <taxon>Theropoda</taxon>
        <taxon>Coelurosauria</taxon>
        <taxon>Aves</taxon>
        <taxon>Neognathae</taxon>
        <taxon>Neoaves</taxon>
        <taxon>Telluraves</taxon>
        <taxon>Australaves</taxon>
        <taxon>Passeriformes</taxon>
        <taxon>Acanthisittidae</taxon>
        <taxon>Acanthisitta</taxon>
    </lineage>
</organism>
<gene>
    <name evidence="2" type="ORF">N310_09969</name>
</gene>
<dbReference type="AlphaFoldDB" id="A0A091P0Z6"/>